<organism evidence="1 2">
    <name type="scientific">Catharanthus roseus</name>
    <name type="common">Madagascar periwinkle</name>
    <name type="synonym">Vinca rosea</name>
    <dbReference type="NCBI Taxonomy" id="4058"/>
    <lineage>
        <taxon>Eukaryota</taxon>
        <taxon>Viridiplantae</taxon>
        <taxon>Streptophyta</taxon>
        <taxon>Embryophyta</taxon>
        <taxon>Tracheophyta</taxon>
        <taxon>Spermatophyta</taxon>
        <taxon>Magnoliopsida</taxon>
        <taxon>eudicotyledons</taxon>
        <taxon>Gunneridae</taxon>
        <taxon>Pentapetalae</taxon>
        <taxon>asterids</taxon>
        <taxon>lamiids</taxon>
        <taxon>Gentianales</taxon>
        <taxon>Apocynaceae</taxon>
        <taxon>Rauvolfioideae</taxon>
        <taxon>Vinceae</taxon>
        <taxon>Catharanthinae</taxon>
        <taxon>Catharanthus</taxon>
    </lineage>
</organism>
<accession>A0ACC0AYL6</accession>
<reference evidence="2" key="1">
    <citation type="journal article" date="2023" name="Nat. Plants">
        <title>Single-cell RNA sequencing provides a high-resolution roadmap for understanding the multicellular compartmentation of specialized metabolism.</title>
        <authorList>
            <person name="Sun S."/>
            <person name="Shen X."/>
            <person name="Li Y."/>
            <person name="Li Y."/>
            <person name="Wang S."/>
            <person name="Li R."/>
            <person name="Zhang H."/>
            <person name="Shen G."/>
            <person name="Guo B."/>
            <person name="Wei J."/>
            <person name="Xu J."/>
            <person name="St-Pierre B."/>
            <person name="Chen S."/>
            <person name="Sun C."/>
        </authorList>
    </citation>
    <scope>NUCLEOTIDE SEQUENCE [LARGE SCALE GENOMIC DNA]</scope>
</reference>
<keyword evidence="2" id="KW-1185">Reference proteome</keyword>
<name>A0ACC0AYL6_CATRO</name>
<dbReference type="Proteomes" id="UP001060085">
    <property type="component" value="Linkage Group LG04"/>
</dbReference>
<proteinExistence type="predicted"/>
<evidence type="ECO:0000313" key="1">
    <source>
        <dbReference type="EMBL" id="KAI5666103.1"/>
    </source>
</evidence>
<comment type="caution">
    <text evidence="1">The sequence shown here is derived from an EMBL/GenBank/DDBJ whole genome shotgun (WGS) entry which is preliminary data.</text>
</comment>
<sequence length="199" mass="23044">MPMLEGEKTLKKEEVAEMEGQEKGKEWQLELGHQKGSSLSKNLLTLKNGHEREERLLPVTKIGGRDISFDDRLLNTILGTPKNVVSSLKSSNTLSLILFELVITLVLEKSTINIPLKEWVIQKMRKEQETMNVDEEESEEEPKEETFRRKMRQKKRLERVEEGQSSENMSQIINMIAALTYKMHYVDDALYVDNAFMIC</sequence>
<gene>
    <name evidence="1" type="ORF">M9H77_15956</name>
</gene>
<protein>
    <submittedName>
        <fullName evidence="1">Uncharacterized protein</fullName>
    </submittedName>
</protein>
<evidence type="ECO:0000313" key="2">
    <source>
        <dbReference type="Proteomes" id="UP001060085"/>
    </source>
</evidence>
<dbReference type="EMBL" id="CM044704">
    <property type="protein sequence ID" value="KAI5666103.1"/>
    <property type="molecule type" value="Genomic_DNA"/>
</dbReference>